<evidence type="ECO:0000313" key="1">
    <source>
        <dbReference type="EMBL" id="GAH68383.1"/>
    </source>
</evidence>
<dbReference type="EMBL" id="BARU01030886">
    <property type="protein sequence ID" value="GAH68383.1"/>
    <property type="molecule type" value="Genomic_DNA"/>
</dbReference>
<comment type="caution">
    <text evidence="1">The sequence shown here is derived from an EMBL/GenBank/DDBJ whole genome shotgun (WGS) entry which is preliminary data.</text>
</comment>
<sequence length="52" mass="5582">HIISHRPSEDEPGLGQEGHVQRAGLWAVIGYFNVGVGLIVQPLKAHAQQPAC</sequence>
<name>X1JF43_9ZZZZ</name>
<organism evidence="1">
    <name type="scientific">marine sediment metagenome</name>
    <dbReference type="NCBI Taxonomy" id="412755"/>
    <lineage>
        <taxon>unclassified sequences</taxon>
        <taxon>metagenomes</taxon>
        <taxon>ecological metagenomes</taxon>
    </lineage>
</organism>
<dbReference type="AlphaFoldDB" id="X1JF43"/>
<protein>
    <submittedName>
        <fullName evidence="1">Uncharacterized protein</fullName>
    </submittedName>
</protein>
<proteinExistence type="predicted"/>
<feature type="non-terminal residue" evidence="1">
    <location>
        <position position="1"/>
    </location>
</feature>
<accession>X1JF43</accession>
<reference evidence="1" key="1">
    <citation type="journal article" date="2014" name="Front. Microbiol.">
        <title>High frequency of phylogenetically diverse reductive dehalogenase-homologous genes in deep subseafloor sedimentary metagenomes.</title>
        <authorList>
            <person name="Kawai M."/>
            <person name="Futagami T."/>
            <person name="Toyoda A."/>
            <person name="Takaki Y."/>
            <person name="Nishi S."/>
            <person name="Hori S."/>
            <person name="Arai W."/>
            <person name="Tsubouchi T."/>
            <person name="Morono Y."/>
            <person name="Uchiyama I."/>
            <person name="Ito T."/>
            <person name="Fujiyama A."/>
            <person name="Inagaki F."/>
            <person name="Takami H."/>
        </authorList>
    </citation>
    <scope>NUCLEOTIDE SEQUENCE</scope>
    <source>
        <strain evidence="1">Expedition CK06-06</strain>
    </source>
</reference>
<gene>
    <name evidence="1" type="ORF">S03H2_48929</name>
</gene>